<reference evidence="1" key="1">
    <citation type="journal article" date="2007" name="Science">
        <title>Draft genome of the filarial nematode parasite Brugia malayi.</title>
        <authorList>
            <person name="Ghedin E."/>
            <person name="Wang S."/>
            <person name="Spiro D."/>
            <person name="Caler E."/>
            <person name="Zhao Q."/>
            <person name="Crabtree J."/>
            <person name="Allen J.E."/>
            <person name="Delcher A.L."/>
            <person name="Guiliano D.B."/>
            <person name="Miranda-Saavedra D."/>
            <person name="Angiuoli S.V."/>
            <person name="Creasy T."/>
            <person name="Amedeo P."/>
            <person name="Haas B."/>
            <person name="El-Sayed N.M."/>
            <person name="Wortman J.R."/>
            <person name="Feldblyum T."/>
            <person name="Tallon L."/>
            <person name="Schatz M."/>
            <person name="Shumway M."/>
            <person name="Koo H."/>
            <person name="Salzberg S.L."/>
            <person name="Schobel S."/>
            <person name="Pertea M."/>
            <person name="Pop M."/>
            <person name="White O."/>
            <person name="Barton G.J."/>
            <person name="Carlow C.K."/>
            <person name="Crawford M.J."/>
            <person name="Daub J."/>
            <person name="Dimmic M.W."/>
            <person name="Estes C.F."/>
            <person name="Foster J.M."/>
            <person name="Ganatra M."/>
            <person name="Gregory W.F."/>
            <person name="Johnson N.M."/>
            <person name="Jin J."/>
            <person name="Komuniecki R."/>
            <person name="Korf I."/>
            <person name="Kumar S."/>
            <person name="Laney S."/>
            <person name="Li B.W."/>
            <person name="Li W."/>
            <person name="Lindblom T.H."/>
            <person name="Lustigman S."/>
            <person name="Ma D."/>
            <person name="Maina C.V."/>
            <person name="Martin D.M."/>
            <person name="McCarter J.P."/>
            <person name="McReynolds L."/>
            <person name="Mitreva M."/>
            <person name="Nutman T.B."/>
            <person name="Parkinson J."/>
            <person name="Peregrin-Alvarez J.M."/>
            <person name="Poole C."/>
            <person name="Ren Q."/>
            <person name="Saunders L."/>
            <person name="Sluder A.E."/>
            <person name="Smith K."/>
            <person name="Stanke M."/>
            <person name="Unnasch T.R."/>
            <person name="Ware J."/>
            <person name="Wei A.D."/>
            <person name="Weil G."/>
            <person name="Williams D.J."/>
            <person name="Zhang Y."/>
            <person name="Williams S.A."/>
            <person name="Fraser-Liggett C."/>
            <person name="Slatko B."/>
            <person name="Blaxter M.L."/>
            <person name="Scott A.L."/>
        </authorList>
    </citation>
    <scope>NUCLEOTIDE SEQUENCE</scope>
    <source>
        <strain evidence="1">FR3</strain>
    </source>
</reference>
<evidence type="ECO:0000313" key="2">
    <source>
        <dbReference type="WormBase" id="Bm13348"/>
    </source>
</evidence>
<sequence>MKKLCSSRRISNCLLSYHIAEIYGRKKKKICCTSRFYSTFGLNRSSMSVTSRVRRILIHRSE</sequence>
<dbReference type="EMBL" id="LN855577">
    <property type="protein sequence ID" value="CDP91183.1"/>
    <property type="molecule type" value="Genomic_DNA"/>
</dbReference>
<proteinExistence type="predicted"/>
<dbReference type="WormBase" id="Bm13348">
    <property type="protein sequence ID" value="BM48867"/>
    <property type="gene ID" value="WBGene00233609"/>
</dbReference>
<dbReference type="AlphaFoldDB" id="A0A0J9XLK3"/>
<reference evidence="1" key="2">
    <citation type="submission" date="2012-12" db="EMBL/GenBank/DDBJ databases">
        <authorList>
            <person name="Gao Y.W."/>
            <person name="Fan S.T."/>
            <person name="Sun H.T."/>
            <person name="Wang Z."/>
            <person name="Gao X.L."/>
            <person name="Li Y.G."/>
            <person name="Wang T.C."/>
            <person name="Zhang K."/>
            <person name="Xu W.W."/>
            <person name="Yu Z.J."/>
            <person name="Xia X.Z."/>
        </authorList>
    </citation>
    <scope>NUCLEOTIDE SEQUENCE</scope>
    <source>
        <strain evidence="1">FR3</strain>
    </source>
</reference>
<gene>
    <name evidence="1 2" type="ORF">Bm13348</name>
    <name evidence="1" type="ORF">BM_Bm13348</name>
</gene>
<name>A0A0J9XLK3_BRUMA</name>
<protein>
    <submittedName>
        <fullName evidence="1">Bm13348</fullName>
    </submittedName>
</protein>
<accession>A0A0J9XLK3</accession>
<organism evidence="1">
    <name type="scientific">Brugia malayi</name>
    <name type="common">Filarial nematode worm</name>
    <dbReference type="NCBI Taxonomy" id="6279"/>
    <lineage>
        <taxon>Eukaryota</taxon>
        <taxon>Metazoa</taxon>
        <taxon>Ecdysozoa</taxon>
        <taxon>Nematoda</taxon>
        <taxon>Chromadorea</taxon>
        <taxon>Rhabditida</taxon>
        <taxon>Spirurina</taxon>
        <taxon>Spiruromorpha</taxon>
        <taxon>Filarioidea</taxon>
        <taxon>Onchocercidae</taxon>
        <taxon>Brugia</taxon>
    </lineage>
</organism>
<evidence type="ECO:0000313" key="1">
    <source>
        <dbReference type="EMBL" id="CDP91183.1"/>
    </source>
</evidence>